<organism evidence="2 3">
    <name type="scientific">Hyalella azteca</name>
    <name type="common">Amphipod</name>
    <dbReference type="NCBI Taxonomy" id="294128"/>
    <lineage>
        <taxon>Eukaryota</taxon>
        <taxon>Metazoa</taxon>
        <taxon>Ecdysozoa</taxon>
        <taxon>Arthropoda</taxon>
        <taxon>Crustacea</taxon>
        <taxon>Multicrustacea</taxon>
        <taxon>Malacostraca</taxon>
        <taxon>Eumalacostraca</taxon>
        <taxon>Peracarida</taxon>
        <taxon>Amphipoda</taxon>
        <taxon>Senticaudata</taxon>
        <taxon>Talitrida</taxon>
        <taxon>Talitroidea</taxon>
        <taxon>Hyalellidae</taxon>
        <taxon>Hyalella</taxon>
    </lineage>
</organism>
<dbReference type="RefSeq" id="XP_018024248.1">
    <property type="nucleotide sequence ID" value="XM_018168759.2"/>
</dbReference>
<protein>
    <submittedName>
        <fullName evidence="3">Uncharacterized protein LOC108680007 isoform X1</fullName>
    </submittedName>
</protein>
<keyword evidence="1" id="KW-0175">Coiled coil</keyword>
<evidence type="ECO:0000313" key="3">
    <source>
        <dbReference type="RefSeq" id="XP_018024248.1"/>
    </source>
</evidence>
<keyword evidence="2" id="KW-1185">Reference proteome</keyword>
<sequence>MHKMSSNHRSGFPRRPVWPWECKFFTRDHEKSFKSSTRTCRHFYPDTSDENTNGLRHKLSVNGSANNPLENHVIQKYNQCKFREYDGNFIINKVNSENGHAHFVSDDRDFITSQRDYRESGNKENMNQCNMKSVSSSSNVCNVEFSSVDVFHPDCAHSSSMMDFYQAASETNLVGGGVTAAAFTAQAGVLYTNTLQTLYKHPTPQVDAYMQSCLWPHLLRDSSSGGSSSLDHFKAAGRSNNSSSCQHHPSTAHCSVKAAELRTANGAALSVIAPRKLDEVERQEFINLLVAHLNSEPTSTVCLGLNAAGRVVGTAATPATLARFVRGVLNINEHLILPHITAGGESLRCGVRCVPVRGIVTRELLRDVWVIEVLLTADQQEYYNPYNSSSYWYLGQGGSVNCVPFDKFCQSIIDTTTRRVAPDIQRKFTEIAELEEQLRALELQQKDILLVEDGREVSCRNLEERDETRDCPTFILDAASRAVNQDGDSEAADRKVSSATSASAGHLCERCWLRDCPIDAY</sequence>
<proteinExistence type="predicted"/>
<feature type="coiled-coil region" evidence="1">
    <location>
        <begin position="424"/>
        <end position="451"/>
    </location>
</feature>
<dbReference type="OrthoDB" id="6402713at2759"/>
<dbReference type="GeneID" id="108680007"/>
<evidence type="ECO:0000313" key="2">
    <source>
        <dbReference type="Proteomes" id="UP000694843"/>
    </source>
</evidence>
<accession>A0A8B7PDR8</accession>
<evidence type="ECO:0000256" key="1">
    <source>
        <dbReference type="SAM" id="Coils"/>
    </source>
</evidence>
<name>A0A8B7PDR8_HYAAZ</name>
<dbReference type="AlphaFoldDB" id="A0A8B7PDR8"/>
<dbReference type="Proteomes" id="UP000694843">
    <property type="component" value="Unplaced"/>
</dbReference>
<dbReference type="KEGG" id="hazt:108680007"/>
<reference evidence="3" key="1">
    <citation type="submission" date="2025-08" db="UniProtKB">
        <authorList>
            <consortium name="RefSeq"/>
        </authorList>
    </citation>
    <scope>IDENTIFICATION</scope>
    <source>
        <tissue evidence="3">Whole organism</tissue>
    </source>
</reference>
<gene>
    <name evidence="3" type="primary">LOC108680007</name>
</gene>